<comment type="caution">
    <text evidence="1">The sequence shown here is derived from an EMBL/GenBank/DDBJ whole genome shotgun (WGS) entry which is preliminary data.</text>
</comment>
<protein>
    <submittedName>
        <fullName evidence="1">Uncharacterized protein</fullName>
    </submittedName>
</protein>
<accession>A0ACB8BXB5</accession>
<dbReference type="Proteomes" id="UP000790709">
    <property type="component" value="Unassembled WGS sequence"/>
</dbReference>
<dbReference type="EMBL" id="MU266333">
    <property type="protein sequence ID" value="KAH7930299.1"/>
    <property type="molecule type" value="Genomic_DNA"/>
</dbReference>
<sequence>MPRKPRSLRNLAISPKRSSSPAPPSPTFSDATHASAMNFGADGPEKVITRANLKVSLQAYDELMNSSANYRAALLHMSKVTAAFADAMERCSGLKGPTYEAGTRLQAASGLHHLIGNHWHVLAETLDKSFEKPLRQHLDTYRTIVNERSASYEKALREKSEIIRRTEMSNMNKKQRNLQSFREALTVLQRQVDELDGLKVQHYQEIMEHEEEVWDVVQAKVCVAVRSTMDVFDRFSAKASDPILEPMLQSVPDPFDSYGPPQAEDQIFTILPPLAVIANAPSGSPSPMATTPPSSADTSLSNSWVPNNGFFGESTSEWADVPSPSSTPPRSSSPSSTVKRRQSHPPASKRKAESNLRSVLAVLDEGHAHSRQASERTVTDVDRSEGRTPPPDMNGAPHASDTSWGRFIYGQSPYAAPSGDTTPRHSTLYISPPSDPDGEENLSPESQKSDDTVHFNADAA</sequence>
<name>A0ACB8BXB5_9AGAM</name>
<reference evidence="1" key="1">
    <citation type="journal article" date="2021" name="New Phytol.">
        <title>Evolutionary innovations through gain and loss of genes in the ectomycorrhizal Boletales.</title>
        <authorList>
            <person name="Wu G."/>
            <person name="Miyauchi S."/>
            <person name="Morin E."/>
            <person name="Kuo A."/>
            <person name="Drula E."/>
            <person name="Varga T."/>
            <person name="Kohler A."/>
            <person name="Feng B."/>
            <person name="Cao Y."/>
            <person name="Lipzen A."/>
            <person name="Daum C."/>
            <person name="Hundley H."/>
            <person name="Pangilinan J."/>
            <person name="Johnson J."/>
            <person name="Barry K."/>
            <person name="LaButti K."/>
            <person name="Ng V."/>
            <person name="Ahrendt S."/>
            <person name="Min B."/>
            <person name="Choi I.G."/>
            <person name="Park H."/>
            <person name="Plett J.M."/>
            <person name="Magnuson J."/>
            <person name="Spatafora J.W."/>
            <person name="Nagy L.G."/>
            <person name="Henrissat B."/>
            <person name="Grigoriev I.V."/>
            <person name="Yang Z.L."/>
            <person name="Xu J."/>
            <person name="Martin F.M."/>
        </authorList>
    </citation>
    <scope>NUCLEOTIDE SEQUENCE</scope>
    <source>
        <strain evidence="1">KUC20120723A-06</strain>
    </source>
</reference>
<evidence type="ECO:0000313" key="2">
    <source>
        <dbReference type="Proteomes" id="UP000790709"/>
    </source>
</evidence>
<organism evidence="1 2">
    <name type="scientific">Leucogyrophana mollusca</name>
    <dbReference type="NCBI Taxonomy" id="85980"/>
    <lineage>
        <taxon>Eukaryota</taxon>
        <taxon>Fungi</taxon>
        <taxon>Dikarya</taxon>
        <taxon>Basidiomycota</taxon>
        <taxon>Agaricomycotina</taxon>
        <taxon>Agaricomycetes</taxon>
        <taxon>Agaricomycetidae</taxon>
        <taxon>Boletales</taxon>
        <taxon>Boletales incertae sedis</taxon>
        <taxon>Leucogyrophana</taxon>
    </lineage>
</organism>
<proteinExistence type="predicted"/>
<keyword evidence="2" id="KW-1185">Reference proteome</keyword>
<evidence type="ECO:0000313" key="1">
    <source>
        <dbReference type="EMBL" id="KAH7930299.1"/>
    </source>
</evidence>
<gene>
    <name evidence="1" type="ORF">BV22DRAFT_1055216</name>
</gene>